<dbReference type="SMART" id="SM00871">
    <property type="entry name" value="AraC_E_bind"/>
    <property type="match status" value="1"/>
</dbReference>
<reference evidence="2 3" key="1">
    <citation type="submission" date="2018-11" db="EMBL/GenBank/DDBJ databases">
        <title>Genomic Encyclopedia of Type Strains, Phase IV (KMG-IV): sequencing the most valuable type-strain genomes for metagenomic binning, comparative biology and taxonomic classification.</title>
        <authorList>
            <person name="Goeker M."/>
        </authorList>
    </citation>
    <scope>NUCLEOTIDE SEQUENCE [LARGE SCALE GENOMIC DNA]</scope>
    <source>
        <strain evidence="2 3">DSM 16974</strain>
    </source>
</reference>
<protein>
    <submittedName>
        <fullName evidence="2">Putative transcriptional regulator YdeE</fullName>
    </submittedName>
</protein>
<organism evidence="2 3">
    <name type="scientific">Marinimicrobium koreense</name>
    <dbReference type="NCBI Taxonomy" id="306545"/>
    <lineage>
        <taxon>Bacteria</taxon>
        <taxon>Pseudomonadati</taxon>
        <taxon>Pseudomonadota</taxon>
        <taxon>Gammaproteobacteria</taxon>
        <taxon>Cellvibrionales</taxon>
        <taxon>Cellvibrionaceae</taxon>
        <taxon>Marinimicrobium</taxon>
    </lineage>
</organism>
<evidence type="ECO:0000259" key="1">
    <source>
        <dbReference type="SMART" id="SM00871"/>
    </source>
</evidence>
<evidence type="ECO:0000313" key="2">
    <source>
        <dbReference type="EMBL" id="ROQ21651.1"/>
    </source>
</evidence>
<dbReference type="SUPFAM" id="SSF55136">
    <property type="entry name" value="Probable bacterial effector-binding domain"/>
    <property type="match status" value="1"/>
</dbReference>
<dbReference type="Proteomes" id="UP000273643">
    <property type="component" value="Unassembled WGS sequence"/>
</dbReference>
<keyword evidence="3" id="KW-1185">Reference proteome</keyword>
<dbReference type="EMBL" id="RJUK01000001">
    <property type="protein sequence ID" value="ROQ21651.1"/>
    <property type="molecule type" value="Genomic_DNA"/>
</dbReference>
<dbReference type="InterPro" id="IPR029442">
    <property type="entry name" value="GyrI-like"/>
</dbReference>
<sequence>MASVTGCRSVGCADDNIDDNEGDSSMTGMHSFKAPATAVPGLLGVESLSGFRLVGLRRKIQGLPSTAIPGFWEKFSPYRGWIPDQTDKHSYGVLLPAADSPDGFDYMTAVEVPGFQRINDDWDRLTVPAQRYAVFLHRDHVSELRPALHTIFAHSLPGLNLSPQRRNGPLLLERYGAEFDFRTGWGGIQIWVPLQEEVVGA</sequence>
<dbReference type="InterPro" id="IPR010499">
    <property type="entry name" value="AraC_E-bd"/>
</dbReference>
<evidence type="ECO:0000313" key="3">
    <source>
        <dbReference type="Proteomes" id="UP000273643"/>
    </source>
</evidence>
<proteinExistence type="predicted"/>
<dbReference type="Pfam" id="PF06445">
    <property type="entry name" value="GyrI-like"/>
    <property type="match status" value="1"/>
</dbReference>
<feature type="domain" description="AraC effector-binding" evidence="1">
    <location>
        <begin position="43"/>
        <end position="195"/>
    </location>
</feature>
<gene>
    <name evidence="2" type="ORF">EDC38_2277</name>
</gene>
<dbReference type="InterPro" id="IPR011256">
    <property type="entry name" value="Reg_factor_effector_dom_sf"/>
</dbReference>
<dbReference type="AlphaFoldDB" id="A0A3N1P2A7"/>
<dbReference type="OrthoDB" id="282744at2"/>
<accession>A0A3N1P2A7</accession>
<dbReference type="Gene3D" id="3.20.80.10">
    <property type="entry name" value="Regulatory factor, effector binding domain"/>
    <property type="match status" value="1"/>
</dbReference>
<name>A0A3N1P2A7_9GAMM</name>
<comment type="caution">
    <text evidence="2">The sequence shown here is derived from an EMBL/GenBank/DDBJ whole genome shotgun (WGS) entry which is preliminary data.</text>
</comment>